<reference evidence="1" key="1">
    <citation type="submission" date="2023-07" db="EMBL/GenBank/DDBJ databases">
        <authorList>
            <consortium name="AG Swart"/>
            <person name="Singh M."/>
            <person name="Singh A."/>
            <person name="Seah K."/>
            <person name="Emmerich C."/>
        </authorList>
    </citation>
    <scope>NUCLEOTIDE SEQUENCE</scope>
    <source>
        <strain evidence="1">DP1</strain>
    </source>
</reference>
<dbReference type="AlphaFoldDB" id="A0AAD2D9U0"/>
<name>A0AAD2D9U0_EUPCR</name>
<keyword evidence="2" id="KW-1185">Reference proteome</keyword>
<evidence type="ECO:0008006" key="3">
    <source>
        <dbReference type="Google" id="ProtNLM"/>
    </source>
</evidence>
<dbReference type="GO" id="GO:0000145">
    <property type="term" value="C:exocyst"/>
    <property type="evidence" value="ECO:0007669"/>
    <property type="project" value="InterPro"/>
</dbReference>
<evidence type="ECO:0000313" key="2">
    <source>
        <dbReference type="Proteomes" id="UP001295684"/>
    </source>
</evidence>
<comment type="caution">
    <text evidence="1">The sequence shown here is derived from an EMBL/GenBank/DDBJ whole genome shotgun (WGS) entry which is preliminary data.</text>
</comment>
<sequence length="839" mass="97162">MKEPDELPKFYDSNSALKQAKSDFRQLLKHYNIMQEGAQSTGDTDIRYLKEQAKAKKDSTKRELMTLMKQNLAKLEKGHARVRQAKAQNKRIKECYLQIAETFKNSFTPLQEYSAVINQAFTMKNNISQLNKSLKQFVNLGEEVSMLVADLDDPQKIIDVYKKLVILINLRRSLIAKFKESDTLDEGDNPIKLKKLEKEFTGIKILEEKFFEKMHGFMENHQFIIQKQPAYFIKIMRIIECDNKISQMKITSKPFQTIQEEVEGIEETKEPTSTGAQEENHSFGLKESCTKEISKTVQKQAKDAYEKAFTVESIIDISERLIKSLNNVEKDLGHVFPPSYNISHIYFYAYKEVILEKINPYISNMEKIIENGDKSLLLLLVAFVDTSEQILTKLDIKDEALISIKAQLSRFIPTFLDHIEHLLEDLLLGIRKQFYSEYDKLISVRESNIGMARRSEIDRLWTNMPDDIFTFIQKQFDIVAERLSGSHLFEVLKSSLSRVGWLMNNLSEKAEKIIFDVAMNGPSKESKGFEGFMIYINDFNEIINIFEDFFQEYVIAKISESEKEEEKRAIAKERVQNILTTTYRDILKARNDMTAKLPRYVLIHDLEREDFIYLFTKRWENNKGEDTISNVLATIMEYITEIDACFKEGGNKNLLKTVTGQFLSKIISEAYFLKLLISINKRNNLKIQLPDDEYIASLLPFTFAESQLKPKSSNRIIKDGNDYFHSVTMLIEGIQQDKDTFQSFRERNTSSVGSSVYSTILTQFSSVVLILSMIYNSTTDIEEIMHLLPDYIQSFKKIPYSKELLIAMINIDPSKISSKVIAKQFEEILNKFDTLNGAN</sequence>
<organism evidence="1 2">
    <name type="scientific">Euplotes crassus</name>
    <dbReference type="NCBI Taxonomy" id="5936"/>
    <lineage>
        <taxon>Eukaryota</taxon>
        <taxon>Sar</taxon>
        <taxon>Alveolata</taxon>
        <taxon>Ciliophora</taxon>
        <taxon>Intramacronucleata</taxon>
        <taxon>Spirotrichea</taxon>
        <taxon>Hypotrichia</taxon>
        <taxon>Euplotida</taxon>
        <taxon>Euplotidae</taxon>
        <taxon>Moneuplotes</taxon>
    </lineage>
</organism>
<dbReference type="GO" id="GO:0000149">
    <property type="term" value="F:SNARE binding"/>
    <property type="evidence" value="ECO:0007669"/>
    <property type="project" value="TreeGrafter"/>
</dbReference>
<dbReference type="Proteomes" id="UP001295684">
    <property type="component" value="Unassembled WGS sequence"/>
</dbReference>
<accession>A0AAD2D9U0</accession>
<dbReference type="EMBL" id="CAMPGE010027182">
    <property type="protein sequence ID" value="CAI2384831.1"/>
    <property type="molecule type" value="Genomic_DNA"/>
</dbReference>
<protein>
    <recommendedName>
        <fullName evidence="3">Exocyst complex component Sec6</fullName>
    </recommendedName>
</protein>
<dbReference type="PANTHER" id="PTHR21292">
    <property type="entry name" value="EXOCYST COMPLEX COMPONENT SEC6-RELATED"/>
    <property type="match status" value="1"/>
</dbReference>
<dbReference type="PANTHER" id="PTHR21292:SF1">
    <property type="entry name" value="EXOCYST COMPLEX COMPONENT 3"/>
    <property type="match status" value="1"/>
</dbReference>
<dbReference type="GO" id="GO:0051601">
    <property type="term" value="P:exocyst localization"/>
    <property type="evidence" value="ECO:0007669"/>
    <property type="project" value="TreeGrafter"/>
</dbReference>
<gene>
    <name evidence="1" type="ORF">ECRASSUSDP1_LOCUS26370</name>
</gene>
<proteinExistence type="predicted"/>
<dbReference type="InterPro" id="IPR010326">
    <property type="entry name" value="EXOC3/Sec6"/>
</dbReference>
<evidence type="ECO:0000313" key="1">
    <source>
        <dbReference type="EMBL" id="CAI2384831.1"/>
    </source>
</evidence>
<dbReference type="GO" id="GO:0006887">
    <property type="term" value="P:exocytosis"/>
    <property type="evidence" value="ECO:0007669"/>
    <property type="project" value="InterPro"/>
</dbReference>